<keyword evidence="5 6" id="KW-0456">Lyase</keyword>
<dbReference type="RefSeq" id="WP_106053427.1">
    <property type="nucleotide sequence ID" value="NZ_CALXOB010000014.1"/>
</dbReference>
<accession>A0A844G706</accession>
<evidence type="ECO:0000256" key="6">
    <source>
        <dbReference type="RuleBase" id="RU362079"/>
    </source>
</evidence>
<organism evidence="8 9">
    <name type="scientific">Victivallis lenta</name>
    <dbReference type="NCBI Taxonomy" id="2606640"/>
    <lineage>
        <taxon>Bacteria</taxon>
        <taxon>Pseudomonadati</taxon>
        <taxon>Lentisphaerota</taxon>
        <taxon>Lentisphaeria</taxon>
        <taxon>Victivallales</taxon>
        <taxon>Victivallaceae</taxon>
        <taxon>Victivallis</taxon>
    </lineage>
</organism>
<dbReference type="PANTHER" id="PTHR42844">
    <property type="entry name" value="DIHYDRONEOPTERIN ALDOLASE 1-RELATED"/>
    <property type="match status" value="1"/>
</dbReference>
<comment type="caution">
    <text evidence="8">The sequence shown here is derived from an EMBL/GenBank/DDBJ whole genome shotgun (WGS) entry which is preliminary data.</text>
</comment>
<dbReference type="GO" id="GO:0005737">
    <property type="term" value="C:cytoplasm"/>
    <property type="evidence" value="ECO:0007669"/>
    <property type="project" value="TreeGrafter"/>
</dbReference>
<feature type="domain" description="Dihydroneopterin aldolase/epimerase" evidence="7">
    <location>
        <begin position="4"/>
        <end position="114"/>
    </location>
</feature>
<keyword evidence="4 6" id="KW-0289">Folate biosynthesis</keyword>
<evidence type="ECO:0000256" key="2">
    <source>
        <dbReference type="ARBA" id="ARBA00005013"/>
    </source>
</evidence>
<name>A0A844G706_9BACT</name>
<dbReference type="GO" id="GO:0046654">
    <property type="term" value="P:tetrahydrofolate biosynthetic process"/>
    <property type="evidence" value="ECO:0007669"/>
    <property type="project" value="UniProtKB-UniRule"/>
</dbReference>
<dbReference type="NCBIfam" id="TIGR00525">
    <property type="entry name" value="folB"/>
    <property type="match status" value="1"/>
</dbReference>
<dbReference type="UniPathway" id="UPA00077">
    <property type="reaction ID" value="UER00154"/>
</dbReference>
<evidence type="ECO:0000256" key="4">
    <source>
        <dbReference type="ARBA" id="ARBA00022909"/>
    </source>
</evidence>
<evidence type="ECO:0000256" key="1">
    <source>
        <dbReference type="ARBA" id="ARBA00001353"/>
    </source>
</evidence>
<dbReference type="PANTHER" id="PTHR42844:SF1">
    <property type="entry name" value="DIHYDRONEOPTERIN ALDOLASE 1-RELATED"/>
    <property type="match status" value="1"/>
</dbReference>
<evidence type="ECO:0000313" key="9">
    <source>
        <dbReference type="Proteomes" id="UP000435649"/>
    </source>
</evidence>
<comment type="pathway">
    <text evidence="2 6">Cofactor biosynthesis; tetrahydrofolate biosynthesis; 2-amino-4-hydroxy-6-hydroxymethyl-7,8-dihydropteridine diphosphate from 7,8-dihydroneopterin triphosphate: step 3/4.</text>
</comment>
<evidence type="ECO:0000313" key="8">
    <source>
        <dbReference type="EMBL" id="MST98351.1"/>
    </source>
</evidence>
<dbReference type="NCBIfam" id="TIGR00526">
    <property type="entry name" value="folB_dom"/>
    <property type="match status" value="1"/>
</dbReference>
<keyword evidence="9" id="KW-1185">Reference proteome</keyword>
<evidence type="ECO:0000256" key="5">
    <source>
        <dbReference type="ARBA" id="ARBA00023239"/>
    </source>
</evidence>
<dbReference type="EMBL" id="VUNS01000018">
    <property type="protein sequence ID" value="MST98351.1"/>
    <property type="molecule type" value="Genomic_DNA"/>
</dbReference>
<evidence type="ECO:0000259" key="7">
    <source>
        <dbReference type="SMART" id="SM00905"/>
    </source>
</evidence>
<dbReference type="SUPFAM" id="SSF55620">
    <property type="entry name" value="Tetrahydrobiopterin biosynthesis enzymes-like"/>
    <property type="match status" value="1"/>
</dbReference>
<dbReference type="GO" id="GO:0046656">
    <property type="term" value="P:folic acid biosynthetic process"/>
    <property type="evidence" value="ECO:0007669"/>
    <property type="project" value="UniProtKB-UniRule"/>
</dbReference>
<proteinExistence type="inferred from homology"/>
<dbReference type="EC" id="4.1.2.25" evidence="6"/>
<dbReference type="Proteomes" id="UP000435649">
    <property type="component" value="Unassembled WGS sequence"/>
</dbReference>
<dbReference type="AlphaFoldDB" id="A0A844G706"/>
<comment type="similarity">
    <text evidence="3 6">Belongs to the DHNA family.</text>
</comment>
<reference evidence="8 9" key="1">
    <citation type="submission" date="2019-08" db="EMBL/GenBank/DDBJ databases">
        <title>In-depth cultivation of the pig gut microbiome towards novel bacterial diversity and tailored functional studies.</title>
        <authorList>
            <person name="Wylensek D."/>
            <person name="Hitch T.C.A."/>
            <person name="Clavel T."/>
        </authorList>
    </citation>
    <scope>NUCLEOTIDE SEQUENCE [LARGE SCALE GENOMIC DNA]</scope>
    <source>
        <strain evidence="8 9">BBE-744-WT-12</strain>
    </source>
</reference>
<protein>
    <recommendedName>
        <fullName evidence="6">7,8-dihydroneopterin aldolase</fullName>
        <ecNumber evidence="6">4.1.2.25</ecNumber>
    </recommendedName>
</protein>
<dbReference type="Pfam" id="PF02152">
    <property type="entry name" value="FolB"/>
    <property type="match status" value="1"/>
</dbReference>
<dbReference type="Gene3D" id="3.30.1130.10">
    <property type="match status" value="1"/>
</dbReference>
<dbReference type="SMART" id="SM00905">
    <property type="entry name" value="FolB"/>
    <property type="match status" value="1"/>
</dbReference>
<dbReference type="InterPro" id="IPR006157">
    <property type="entry name" value="FolB_dom"/>
</dbReference>
<comment type="catalytic activity">
    <reaction evidence="1 6">
        <text>7,8-dihydroneopterin = 6-hydroxymethyl-7,8-dihydropterin + glycolaldehyde</text>
        <dbReference type="Rhea" id="RHEA:10540"/>
        <dbReference type="ChEBI" id="CHEBI:17001"/>
        <dbReference type="ChEBI" id="CHEBI:17071"/>
        <dbReference type="ChEBI" id="CHEBI:44841"/>
        <dbReference type="EC" id="4.1.2.25"/>
    </reaction>
</comment>
<dbReference type="InterPro" id="IPR006156">
    <property type="entry name" value="Dihydroneopterin_aldolase"/>
</dbReference>
<dbReference type="InterPro" id="IPR043133">
    <property type="entry name" value="GTP-CH-I_C/QueF"/>
</dbReference>
<dbReference type="CDD" id="cd00534">
    <property type="entry name" value="DHNA_DHNTPE"/>
    <property type="match status" value="1"/>
</dbReference>
<dbReference type="GO" id="GO:0004150">
    <property type="term" value="F:dihydroneopterin aldolase activity"/>
    <property type="evidence" value="ECO:0007669"/>
    <property type="project" value="UniProtKB-UniRule"/>
</dbReference>
<evidence type="ECO:0000256" key="3">
    <source>
        <dbReference type="ARBA" id="ARBA00005708"/>
    </source>
</evidence>
<comment type="function">
    <text evidence="6">Catalyzes the conversion of 7,8-dihydroneopterin to 6-hydroxymethyl-7,8-dihydropterin.</text>
</comment>
<sequence length="118" mass="13042">MDRIFISGLRVNAIIGCYPAERERRQGVTIDVELETDLAEAARSDELADTVNYAEIEERIQALAAGSSFKLIEALAGAVGRLVLEYDAVRRAKVRIDKPGAAQHARSVAVELEFQREK</sequence>
<gene>
    <name evidence="8" type="primary">folB</name>
    <name evidence="8" type="ORF">FYJ85_15020</name>
</gene>